<keyword evidence="6" id="KW-0472">Membrane</keyword>
<evidence type="ECO:0000259" key="7">
    <source>
        <dbReference type="PROSITE" id="PS50863"/>
    </source>
</evidence>
<keyword evidence="6" id="KW-1133">Transmembrane helix</keyword>
<keyword evidence="5" id="KW-0539">Nucleus</keyword>
<feature type="transmembrane region" description="Helical" evidence="6">
    <location>
        <begin position="167"/>
        <end position="185"/>
    </location>
</feature>
<organism evidence="8 9">
    <name type="scientific">Lolium multiflorum</name>
    <name type="common">Italian ryegrass</name>
    <name type="synonym">Lolium perenne subsp. multiflorum</name>
    <dbReference type="NCBI Taxonomy" id="4521"/>
    <lineage>
        <taxon>Eukaryota</taxon>
        <taxon>Viridiplantae</taxon>
        <taxon>Streptophyta</taxon>
        <taxon>Embryophyta</taxon>
        <taxon>Tracheophyta</taxon>
        <taxon>Spermatophyta</taxon>
        <taxon>Magnoliopsida</taxon>
        <taxon>Liliopsida</taxon>
        <taxon>Poales</taxon>
        <taxon>Poaceae</taxon>
        <taxon>BOP clade</taxon>
        <taxon>Pooideae</taxon>
        <taxon>Poodae</taxon>
        <taxon>Poeae</taxon>
        <taxon>Poeae Chloroplast Group 2 (Poeae type)</taxon>
        <taxon>Loliodinae</taxon>
        <taxon>Loliinae</taxon>
        <taxon>Lolium</taxon>
    </lineage>
</organism>
<feature type="domain" description="TF-B3" evidence="7">
    <location>
        <begin position="1"/>
        <end position="91"/>
    </location>
</feature>
<feature type="transmembrane region" description="Helical" evidence="6">
    <location>
        <begin position="191"/>
        <end position="211"/>
    </location>
</feature>
<dbReference type="GO" id="GO:0005634">
    <property type="term" value="C:nucleus"/>
    <property type="evidence" value="ECO:0007669"/>
    <property type="project" value="UniProtKB-SubCell"/>
</dbReference>
<keyword evidence="9" id="KW-1185">Reference proteome</keyword>
<evidence type="ECO:0000256" key="1">
    <source>
        <dbReference type="ARBA" id="ARBA00004123"/>
    </source>
</evidence>
<dbReference type="SUPFAM" id="SSF101936">
    <property type="entry name" value="DNA-binding pseudobarrel domain"/>
    <property type="match status" value="1"/>
</dbReference>
<evidence type="ECO:0000313" key="8">
    <source>
        <dbReference type="EMBL" id="KAK1642060.1"/>
    </source>
</evidence>
<sequence length="253" mass="29102">MHHGMNWDRLHLPQRFTSIVDGQEPHHVLMRVSGGATVMWLAEVMFDGEGHMFLHNGWRCFTRSHAIEARHFVISKCDGHDEFSVKVFDETMCRCHYTPTRMTRRRKNENDVVFYYVLLLSSLLYQFASNGPASSSWRRRFRLDTSSEELVSSSSLVGAFAFARRRVVSLFLLFLLLSLLLLLLLSLFLELLLGLLGLFVLLVVIIPFLAGRRRGIVAAGRCSSVPPMTPSRRFPLADRVRWPRDITHGDRGW</sequence>
<protein>
    <recommendedName>
        <fullName evidence="7">TF-B3 domain-containing protein</fullName>
    </recommendedName>
</protein>
<evidence type="ECO:0000256" key="4">
    <source>
        <dbReference type="ARBA" id="ARBA00023163"/>
    </source>
</evidence>
<dbReference type="AlphaFoldDB" id="A0AAD8S051"/>
<evidence type="ECO:0000256" key="2">
    <source>
        <dbReference type="ARBA" id="ARBA00023015"/>
    </source>
</evidence>
<dbReference type="InterPro" id="IPR003340">
    <property type="entry name" value="B3_DNA-bd"/>
</dbReference>
<keyword evidence="4" id="KW-0804">Transcription</keyword>
<keyword evidence="6" id="KW-0812">Transmembrane</keyword>
<reference evidence="8" key="1">
    <citation type="submission" date="2023-07" db="EMBL/GenBank/DDBJ databases">
        <title>A chromosome-level genome assembly of Lolium multiflorum.</title>
        <authorList>
            <person name="Chen Y."/>
            <person name="Copetti D."/>
            <person name="Kolliker R."/>
            <person name="Studer B."/>
        </authorList>
    </citation>
    <scope>NUCLEOTIDE SEQUENCE</scope>
    <source>
        <strain evidence="8">02402/16</strain>
        <tissue evidence="8">Leaf</tissue>
    </source>
</reference>
<gene>
    <name evidence="8" type="ORF">QYE76_059865</name>
</gene>
<accession>A0AAD8S051</accession>
<proteinExistence type="predicted"/>
<evidence type="ECO:0000256" key="5">
    <source>
        <dbReference type="ARBA" id="ARBA00023242"/>
    </source>
</evidence>
<dbReference type="PROSITE" id="PS50863">
    <property type="entry name" value="B3"/>
    <property type="match status" value="1"/>
</dbReference>
<feature type="transmembrane region" description="Helical" evidence="6">
    <location>
        <begin position="113"/>
        <end position="133"/>
    </location>
</feature>
<evidence type="ECO:0000256" key="6">
    <source>
        <dbReference type="SAM" id="Phobius"/>
    </source>
</evidence>
<keyword evidence="2" id="KW-0805">Transcription regulation</keyword>
<evidence type="ECO:0000256" key="3">
    <source>
        <dbReference type="ARBA" id="ARBA00023125"/>
    </source>
</evidence>
<comment type="subcellular location">
    <subcellularLocation>
        <location evidence="1">Nucleus</location>
    </subcellularLocation>
</comment>
<comment type="caution">
    <text evidence="8">The sequence shown here is derived from an EMBL/GenBank/DDBJ whole genome shotgun (WGS) entry which is preliminary data.</text>
</comment>
<keyword evidence="3" id="KW-0238">DNA-binding</keyword>
<name>A0AAD8S051_LOLMU</name>
<dbReference type="Proteomes" id="UP001231189">
    <property type="component" value="Unassembled WGS sequence"/>
</dbReference>
<dbReference type="Pfam" id="PF02362">
    <property type="entry name" value="B3"/>
    <property type="match status" value="1"/>
</dbReference>
<evidence type="ECO:0000313" key="9">
    <source>
        <dbReference type="Proteomes" id="UP001231189"/>
    </source>
</evidence>
<dbReference type="Gene3D" id="2.40.330.10">
    <property type="entry name" value="DNA-binding pseudobarrel domain"/>
    <property type="match status" value="1"/>
</dbReference>
<dbReference type="InterPro" id="IPR015300">
    <property type="entry name" value="DNA-bd_pseudobarrel_sf"/>
</dbReference>
<dbReference type="EMBL" id="JAUUTY010000004">
    <property type="protein sequence ID" value="KAK1642060.1"/>
    <property type="molecule type" value="Genomic_DNA"/>
</dbReference>
<dbReference type="GO" id="GO:0003677">
    <property type="term" value="F:DNA binding"/>
    <property type="evidence" value="ECO:0007669"/>
    <property type="project" value="UniProtKB-KW"/>
</dbReference>